<evidence type="ECO:0000256" key="1">
    <source>
        <dbReference type="SAM" id="Phobius"/>
    </source>
</evidence>
<accession>A0ABV7A3I1</accession>
<name>A0ABV7A3I1_9BACI</name>
<evidence type="ECO:0000313" key="2">
    <source>
        <dbReference type="EMBL" id="MFC2947571.1"/>
    </source>
</evidence>
<sequence>MSLYRYAWQTSSFWKLAPCILLICFLVGMGLAVRETGLLSSLGPINFIANLVAAVSWTVIFMTMLGIYNICRISYNRNKKNKITKQQEVIQHMRRTMEAINKTLDDSIVPRELLTLPVLKQMMAMMEWEDIKGKKTQLEIISWYLRKEGKRKARQAKKRSVIK</sequence>
<dbReference type="RefSeq" id="WP_390303477.1">
    <property type="nucleotide sequence ID" value="NZ_JBHRRZ010000008.1"/>
</dbReference>
<gene>
    <name evidence="2" type="ORF">ACFODW_04295</name>
</gene>
<dbReference type="EMBL" id="JBHRRZ010000008">
    <property type="protein sequence ID" value="MFC2947571.1"/>
    <property type="molecule type" value="Genomic_DNA"/>
</dbReference>
<comment type="caution">
    <text evidence="2">The sequence shown here is derived from an EMBL/GenBank/DDBJ whole genome shotgun (WGS) entry which is preliminary data.</text>
</comment>
<keyword evidence="1" id="KW-0472">Membrane</keyword>
<keyword evidence="3" id="KW-1185">Reference proteome</keyword>
<reference evidence="3" key="1">
    <citation type="journal article" date="2019" name="Int. J. Syst. Evol. Microbiol.">
        <title>The Global Catalogue of Microorganisms (GCM) 10K type strain sequencing project: providing services to taxonomists for standard genome sequencing and annotation.</title>
        <authorList>
            <consortium name="The Broad Institute Genomics Platform"/>
            <consortium name="The Broad Institute Genome Sequencing Center for Infectious Disease"/>
            <person name="Wu L."/>
            <person name="Ma J."/>
        </authorList>
    </citation>
    <scope>NUCLEOTIDE SEQUENCE [LARGE SCALE GENOMIC DNA]</scope>
    <source>
        <strain evidence="3">KCTC 13193</strain>
    </source>
</reference>
<evidence type="ECO:0000313" key="3">
    <source>
        <dbReference type="Proteomes" id="UP001595387"/>
    </source>
</evidence>
<keyword evidence="1" id="KW-0812">Transmembrane</keyword>
<feature type="transmembrane region" description="Helical" evidence="1">
    <location>
        <begin position="48"/>
        <end position="71"/>
    </location>
</feature>
<protein>
    <submittedName>
        <fullName evidence="2">Uncharacterized protein</fullName>
    </submittedName>
</protein>
<organism evidence="2 3">
    <name type="scientific">Virgibacillus sediminis</name>
    <dbReference type="NCBI Taxonomy" id="202260"/>
    <lineage>
        <taxon>Bacteria</taxon>
        <taxon>Bacillati</taxon>
        <taxon>Bacillota</taxon>
        <taxon>Bacilli</taxon>
        <taxon>Bacillales</taxon>
        <taxon>Bacillaceae</taxon>
        <taxon>Virgibacillus</taxon>
    </lineage>
</organism>
<keyword evidence="1" id="KW-1133">Transmembrane helix</keyword>
<proteinExistence type="predicted"/>
<dbReference type="Proteomes" id="UP001595387">
    <property type="component" value="Unassembled WGS sequence"/>
</dbReference>